<reference evidence="20 21" key="1">
    <citation type="submission" date="2018-08" db="EMBL/GenBank/DDBJ databases">
        <title>A genome reference for cultivated species of the human gut microbiota.</title>
        <authorList>
            <person name="Zou Y."/>
            <person name="Xue W."/>
            <person name="Luo G."/>
        </authorList>
    </citation>
    <scope>NUCLEOTIDE SEQUENCE [LARGE SCALE GENOMIC DNA]</scope>
    <source>
        <strain evidence="20 21">AF35-6BH</strain>
    </source>
</reference>
<keyword evidence="14" id="KW-0961">Cell wall biogenesis/degradation</keyword>
<comment type="subcellular location">
    <subcellularLocation>
        <location evidence="1">Cell membrane</location>
    </subcellularLocation>
</comment>
<keyword evidence="5" id="KW-0121">Carboxypeptidase</keyword>
<keyword evidence="11" id="KW-0573">Peptidoglycan synthesis</keyword>
<evidence type="ECO:0000256" key="17">
    <source>
        <dbReference type="SAM" id="Phobius"/>
    </source>
</evidence>
<protein>
    <submittedName>
        <fullName evidence="20">Penicillin-binding protein</fullName>
    </submittedName>
    <submittedName>
        <fullName evidence="19">Transglycosylase domain-containing protein</fullName>
    </submittedName>
</protein>
<evidence type="ECO:0000256" key="12">
    <source>
        <dbReference type="ARBA" id="ARBA00023136"/>
    </source>
</evidence>
<gene>
    <name evidence="20" type="ORF">DWZ83_10200</name>
    <name evidence="19" type="ORF">KHZ85_09505</name>
</gene>
<keyword evidence="4" id="KW-1003">Cell membrane</keyword>
<keyword evidence="10" id="KW-0133">Cell shape</keyword>
<keyword evidence="17" id="KW-0812">Transmembrane</keyword>
<keyword evidence="7" id="KW-0328">Glycosyltransferase</keyword>
<dbReference type="InterPro" id="IPR036950">
    <property type="entry name" value="PBP_transglycosylase"/>
</dbReference>
<evidence type="ECO:0000256" key="13">
    <source>
        <dbReference type="ARBA" id="ARBA00023268"/>
    </source>
</evidence>
<comment type="similarity">
    <text evidence="2">In the C-terminal section; belongs to the transpeptidase family.</text>
</comment>
<dbReference type="GO" id="GO:0005886">
    <property type="term" value="C:plasma membrane"/>
    <property type="evidence" value="ECO:0007669"/>
    <property type="project" value="UniProtKB-SubCell"/>
</dbReference>
<evidence type="ECO:0000256" key="8">
    <source>
        <dbReference type="ARBA" id="ARBA00022679"/>
    </source>
</evidence>
<dbReference type="EMBL" id="QRPK01000096">
    <property type="protein sequence ID" value="RHM05751.1"/>
    <property type="molecule type" value="Genomic_DNA"/>
</dbReference>
<dbReference type="PANTHER" id="PTHR32282">
    <property type="entry name" value="BINDING PROTEIN TRANSPEPTIDASE, PUTATIVE-RELATED"/>
    <property type="match status" value="1"/>
</dbReference>
<dbReference type="AlphaFoldDB" id="A0A415NZ27"/>
<evidence type="ECO:0000256" key="3">
    <source>
        <dbReference type="ARBA" id="ARBA00007739"/>
    </source>
</evidence>
<accession>A0A415NZ27</accession>
<keyword evidence="13" id="KW-0511">Multifunctional enzyme</keyword>
<evidence type="ECO:0000256" key="6">
    <source>
        <dbReference type="ARBA" id="ARBA00022670"/>
    </source>
</evidence>
<dbReference type="GO" id="GO:0009252">
    <property type="term" value="P:peptidoglycan biosynthetic process"/>
    <property type="evidence" value="ECO:0007669"/>
    <property type="project" value="UniProtKB-KW"/>
</dbReference>
<dbReference type="InterPro" id="IPR050396">
    <property type="entry name" value="Glycosyltr_51/Transpeptidase"/>
</dbReference>
<feature type="domain" description="Glycosyl transferase family 51" evidence="18">
    <location>
        <begin position="44"/>
        <end position="213"/>
    </location>
</feature>
<dbReference type="EMBL" id="JAGZMZ010000032">
    <property type="protein sequence ID" value="MBS4884978.1"/>
    <property type="molecule type" value="Genomic_DNA"/>
</dbReference>
<evidence type="ECO:0000256" key="9">
    <source>
        <dbReference type="ARBA" id="ARBA00022801"/>
    </source>
</evidence>
<dbReference type="GO" id="GO:0008360">
    <property type="term" value="P:regulation of cell shape"/>
    <property type="evidence" value="ECO:0007669"/>
    <property type="project" value="UniProtKB-KW"/>
</dbReference>
<dbReference type="Proteomes" id="UP000753219">
    <property type="component" value="Unassembled WGS sequence"/>
</dbReference>
<evidence type="ECO:0000256" key="7">
    <source>
        <dbReference type="ARBA" id="ARBA00022676"/>
    </source>
</evidence>
<keyword evidence="8" id="KW-0808">Transferase</keyword>
<keyword evidence="6" id="KW-0645">Protease</keyword>
<evidence type="ECO:0000256" key="1">
    <source>
        <dbReference type="ARBA" id="ARBA00004236"/>
    </source>
</evidence>
<dbReference type="GO" id="GO:0071555">
    <property type="term" value="P:cell wall organization"/>
    <property type="evidence" value="ECO:0007669"/>
    <property type="project" value="UniProtKB-KW"/>
</dbReference>
<evidence type="ECO:0000259" key="18">
    <source>
        <dbReference type="Pfam" id="PF00912"/>
    </source>
</evidence>
<comment type="catalytic activity">
    <reaction evidence="15">
        <text>Preferential cleavage: (Ac)2-L-Lys-D-Ala-|-D-Ala. Also transpeptidation of peptidyl-alanyl moieties that are N-acyl substituents of D-alanine.</text>
        <dbReference type="EC" id="3.4.16.4"/>
    </reaction>
</comment>
<evidence type="ECO:0000256" key="10">
    <source>
        <dbReference type="ARBA" id="ARBA00022960"/>
    </source>
</evidence>
<name>A0A415NZ27_9FIRM</name>
<keyword evidence="12 17" id="KW-0472">Membrane</keyword>
<dbReference type="Gene3D" id="1.10.3810.10">
    <property type="entry name" value="Biosynthetic peptidoglycan transglycosylase-like"/>
    <property type="match status" value="1"/>
</dbReference>
<evidence type="ECO:0000313" key="20">
    <source>
        <dbReference type="EMBL" id="RHM05751.1"/>
    </source>
</evidence>
<dbReference type="OrthoDB" id="9766909at2"/>
<evidence type="ECO:0000313" key="21">
    <source>
        <dbReference type="Proteomes" id="UP000284868"/>
    </source>
</evidence>
<dbReference type="InterPro" id="IPR001264">
    <property type="entry name" value="Glyco_trans_51"/>
</dbReference>
<sequence length="229" mass="26070">MKLLKRIILLTLLLVMLASGIFVGIGFLNYKKTTAQLPVEEKVAELQSDENYVSNKDISPYLLKATIAIEDRRFYDHSGIDYFAMVRAFLSNVFAQEIVGGGSTITQQLAKNMYYTYQPSYIRKMSEVFTAYELENKLTKDTILELYVNIINYGDNHIGIRAASLGYFGKEPKDLTLDEASLLAGLPQSPNNYQLSNHKENARKRQKQVLQAMVRDGYIMETEAEELLE</sequence>
<dbReference type="Pfam" id="PF00912">
    <property type="entry name" value="Transgly"/>
    <property type="match status" value="1"/>
</dbReference>
<evidence type="ECO:0000256" key="2">
    <source>
        <dbReference type="ARBA" id="ARBA00007090"/>
    </source>
</evidence>
<evidence type="ECO:0000256" key="11">
    <source>
        <dbReference type="ARBA" id="ARBA00022984"/>
    </source>
</evidence>
<comment type="similarity">
    <text evidence="3">In the N-terminal section; belongs to the glycosyltransferase 51 family.</text>
</comment>
<comment type="caution">
    <text evidence="20">The sequence shown here is derived from an EMBL/GenBank/DDBJ whole genome shotgun (WGS) entry which is preliminary data.</text>
</comment>
<dbReference type="GO" id="GO:0009002">
    <property type="term" value="F:serine-type D-Ala-D-Ala carboxypeptidase activity"/>
    <property type="evidence" value="ECO:0007669"/>
    <property type="project" value="UniProtKB-EC"/>
</dbReference>
<organism evidence="20 21">
    <name type="scientific">Amedibacillus dolichus</name>
    <dbReference type="NCBI Taxonomy" id="31971"/>
    <lineage>
        <taxon>Bacteria</taxon>
        <taxon>Bacillati</taxon>
        <taxon>Bacillota</taxon>
        <taxon>Erysipelotrichia</taxon>
        <taxon>Erysipelotrichales</taxon>
        <taxon>Erysipelotrichaceae</taxon>
        <taxon>Amedibacillus</taxon>
    </lineage>
</organism>
<reference evidence="19" key="2">
    <citation type="submission" date="2021-02" db="EMBL/GenBank/DDBJ databases">
        <title>Infant gut strain persistence is associated with maternal origin, phylogeny, and functional potential including surface adhesion and iron acquisition.</title>
        <authorList>
            <person name="Lou Y.C."/>
        </authorList>
    </citation>
    <scope>NUCLEOTIDE SEQUENCE</scope>
    <source>
        <strain evidence="19">L3_108_103G1_dasL3_108_103G1_concoct_2</strain>
    </source>
</reference>
<dbReference type="GO" id="GO:0030288">
    <property type="term" value="C:outer membrane-bounded periplasmic space"/>
    <property type="evidence" value="ECO:0007669"/>
    <property type="project" value="TreeGrafter"/>
</dbReference>
<evidence type="ECO:0000256" key="14">
    <source>
        <dbReference type="ARBA" id="ARBA00023316"/>
    </source>
</evidence>
<dbReference type="GO" id="GO:0006508">
    <property type="term" value="P:proteolysis"/>
    <property type="evidence" value="ECO:0007669"/>
    <property type="project" value="UniProtKB-KW"/>
</dbReference>
<dbReference type="PANTHER" id="PTHR32282:SF11">
    <property type="entry name" value="PENICILLIN-BINDING PROTEIN 1B"/>
    <property type="match status" value="1"/>
</dbReference>
<proteinExistence type="inferred from homology"/>
<keyword evidence="9" id="KW-0378">Hydrolase</keyword>
<evidence type="ECO:0000256" key="15">
    <source>
        <dbReference type="ARBA" id="ARBA00034000"/>
    </source>
</evidence>
<dbReference type="FunFam" id="1.10.3810.10:FF:000001">
    <property type="entry name" value="Penicillin-binding protein 1A"/>
    <property type="match status" value="1"/>
</dbReference>
<dbReference type="GO" id="GO:0008955">
    <property type="term" value="F:peptidoglycan glycosyltransferase activity"/>
    <property type="evidence" value="ECO:0007669"/>
    <property type="project" value="UniProtKB-EC"/>
</dbReference>
<feature type="transmembrane region" description="Helical" evidence="17">
    <location>
        <begin position="7"/>
        <end position="28"/>
    </location>
</feature>
<comment type="catalytic activity">
    <reaction evidence="16">
        <text>[GlcNAc-(1-&gt;4)-Mur2Ac(oyl-L-Ala-gamma-D-Glu-L-Lys-D-Ala-D-Ala)](n)-di-trans,octa-cis-undecaprenyl diphosphate + beta-D-GlcNAc-(1-&gt;4)-Mur2Ac(oyl-L-Ala-gamma-D-Glu-L-Lys-D-Ala-D-Ala)-di-trans,octa-cis-undecaprenyl diphosphate = [GlcNAc-(1-&gt;4)-Mur2Ac(oyl-L-Ala-gamma-D-Glu-L-Lys-D-Ala-D-Ala)](n+1)-di-trans,octa-cis-undecaprenyl diphosphate + di-trans,octa-cis-undecaprenyl diphosphate + H(+)</text>
        <dbReference type="Rhea" id="RHEA:23708"/>
        <dbReference type="Rhea" id="RHEA-COMP:9602"/>
        <dbReference type="Rhea" id="RHEA-COMP:9603"/>
        <dbReference type="ChEBI" id="CHEBI:15378"/>
        <dbReference type="ChEBI" id="CHEBI:58405"/>
        <dbReference type="ChEBI" id="CHEBI:60033"/>
        <dbReference type="ChEBI" id="CHEBI:78435"/>
        <dbReference type="EC" id="2.4.99.28"/>
    </reaction>
</comment>
<evidence type="ECO:0000256" key="5">
    <source>
        <dbReference type="ARBA" id="ARBA00022645"/>
    </source>
</evidence>
<evidence type="ECO:0000256" key="16">
    <source>
        <dbReference type="ARBA" id="ARBA00049902"/>
    </source>
</evidence>
<dbReference type="InterPro" id="IPR023346">
    <property type="entry name" value="Lysozyme-like_dom_sf"/>
</dbReference>
<dbReference type="Proteomes" id="UP000284868">
    <property type="component" value="Unassembled WGS sequence"/>
</dbReference>
<keyword evidence="17" id="KW-1133">Transmembrane helix</keyword>
<evidence type="ECO:0000256" key="4">
    <source>
        <dbReference type="ARBA" id="ARBA00022475"/>
    </source>
</evidence>
<keyword evidence="21" id="KW-1185">Reference proteome</keyword>
<dbReference type="SUPFAM" id="SSF53955">
    <property type="entry name" value="Lysozyme-like"/>
    <property type="match status" value="1"/>
</dbReference>
<evidence type="ECO:0000313" key="19">
    <source>
        <dbReference type="EMBL" id="MBS4884978.1"/>
    </source>
</evidence>
<dbReference type="RefSeq" id="WP_004800640.1">
    <property type="nucleotide sequence ID" value="NZ_CABKNA010000002.1"/>
</dbReference>
<dbReference type="GeneID" id="92794063"/>